<gene>
    <name evidence="3" type="ORF">DOK78_001516</name>
</gene>
<dbReference type="Proteomes" id="UP000664701">
    <property type="component" value="Chromosome"/>
</dbReference>
<organism evidence="3 4">
    <name type="scientific">Candidatus Enterococcus lowellii</name>
    <dbReference type="NCBI Taxonomy" id="2230877"/>
    <lineage>
        <taxon>Bacteria</taxon>
        <taxon>Bacillati</taxon>
        <taxon>Bacillota</taxon>
        <taxon>Bacilli</taxon>
        <taxon>Lactobacillales</taxon>
        <taxon>Enterococcaceae</taxon>
        <taxon>Enterococcus</taxon>
    </lineage>
</organism>
<keyword evidence="2" id="KW-0732">Signal</keyword>
<reference evidence="3 4" key="1">
    <citation type="submission" date="2021-03" db="EMBL/GenBank/DDBJ databases">
        <authorList>
            <person name="Gilmore M.S."/>
            <person name="Schwartzman J."/>
            <person name="Van Tyne D."/>
            <person name="Martin M."/>
            <person name="Earl A.M."/>
            <person name="Manson A.L."/>
            <person name="Straub T."/>
            <person name="Salamzade R."/>
            <person name="Saavedra J."/>
            <person name="Lebreton F."/>
            <person name="Prichula J."/>
            <person name="Schaufler K."/>
            <person name="Gaca A."/>
            <person name="Sgardioli B."/>
            <person name="Wagenaar J."/>
            <person name="Strong T."/>
        </authorList>
    </citation>
    <scope>NUCLEOTIDE SEQUENCE [LARGE SCALE GENOMIC DNA]</scope>
    <source>
        <strain evidence="3 4">DIV2402</strain>
    </source>
</reference>
<evidence type="ECO:0008006" key="5">
    <source>
        <dbReference type="Google" id="ProtNLM"/>
    </source>
</evidence>
<feature type="compositionally biased region" description="Low complexity" evidence="1">
    <location>
        <begin position="73"/>
        <end position="89"/>
    </location>
</feature>
<dbReference type="Gene3D" id="3.90.1720.10">
    <property type="entry name" value="endopeptidase domain like (from Nostoc punctiforme)"/>
    <property type="match status" value="1"/>
</dbReference>
<feature type="compositionally biased region" description="Polar residues" evidence="1">
    <location>
        <begin position="48"/>
        <end position="64"/>
    </location>
</feature>
<reference evidence="3 4" key="2">
    <citation type="submission" date="2024-03" db="EMBL/GenBank/DDBJ databases">
        <title>The Genome Sequence of Enterococcus sp. DIV2402.</title>
        <authorList>
            <consortium name="The Broad Institute Genomics Platform"/>
            <consortium name="The Broad Institute Microbial Omics Core"/>
            <consortium name="The Broad Institute Genomic Center for Infectious Diseases"/>
            <person name="Earl A."/>
            <person name="Manson A."/>
            <person name="Gilmore M."/>
            <person name="Schwartman J."/>
            <person name="Shea T."/>
            <person name="Abouelleil A."/>
            <person name="Cao P."/>
            <person name="Chapman S."/>
            <person name="Cusick C."/>
            <person name="Young S."/>
            <person name="Neafsey D."/>
            <person name="Nusbaum C."/>
            <person name="Birren B."/>
        </authorList>
    </citation>
    <scope>NUCLEOTIDE SEQUENCE [LARGE SCALE GENOMIC DNA]</scope>
    <source>
        <strain evidence="3 4">DIV2402</strain>
    </source>
</reference>
<feature type="signal peptide" evidence="2">
    <location>
        <begin position="1"/>
        <end position="25"/>
    </location>
</feature>
<keyword evidence="4" id="KW-1185">Reference proteome</keyword>
<dbReference type="EMBL" id="CP147251">
    <property type="protein sequence ID" value="WYJ76879.1"/>
    <property type="molecule type" value="Genomic_DNA"/>
</dbReference>
<name>A0ABZ2SSJ6_9ENTE</name>
<evidence type="ECO:0000313" key="4">
    <source>
        <dbReference type="Proteomes" id="UP000664701"/>
    </source>
</evidence>
<evidence type="ECO:0000313" key="3">
    <source>
        <dbReference type="EMBL" id="WYJ76879.1"/>
    </source>
</evidence>
<evidence type="ECO:0000256" key="1">
    <source>
        <dbReference type="SAM" id="MobiDB-lite"/>
    </source>
</evidence>
<sequence>MKKRTITFLSIAMLLGVIHSSNVLADDIDITTPVQTSETIPEKKLWDSSIQTTSSLDSQNTESTDAFEETIEEPTTTVESSESMETTQSTEKEILTTPPYQTQQINALAKLSSQEVTGWKSVETLPQTNNTFSVSNSISISNHVYQVTEHVLFEDNTSYYKLIDLTQKTIGYVSKSEIVFLKEPQVIEKYFTFTETNTPVYRDLNLTQVVPTTNILNKTFFIKEKLQSWDDKYYFSLVDFKNQLVGYMEVKNQKLTDSPLGIEQKFTGYANFTKQNQMAYKDNQLKISVSTNSLLHTTYRIKGTYRHFDGTEYVSLETNNTESLYTKKENIFITDGQQGQHYSYGKYVTIKANNYMIWGSFNWEKRDHSSNYQGEVLQARGYYNHFNGARYLTVYDNQGKWIGYINETGTELSDGRSQYHAYDKYVTIKASNYTIWQDFNWKKREHSSNYQGEVLQARGYYDHFNGQRYLTVYDNQGKWIGYINQTGTEVTPSKVGSFHSDNKYVAINANNYTIWQDFNWKKRADSASYYGQALQSRGYYQHFNGTRYLTLYDNQGKWVGYLSEKGTQRADNKMGLHHHYGKKVVVTGKNHTIWQNFNWQKRAKSSTYFGQTVTARGYYDHFNGDRYLTIYDDNGHWIGYINETGTSLTKGAGSYLGINRSNILNELNNNSSMYLNTPFRGSLAIPASVMSPIGNPNQYGPGFNCTGFIATALRNSGANINKVANATNGIGGVANAYNWRDALTANTDYYTFYSVDALLQSGKAKKGDLIYFEADFTKPNYDCHIGFFWGDTPSQNRFWHSTLAAGGNKITHIFSGTPFSKILLIPMD</sequence>
<feature type="region of interest" description="Disordered" evidence="1">
    <location>
        <begin position="47"/>
        <end position="96"/>
    </location>
</feature>
<proteinExistence type="predicted"/>
<evidence type="ECO:0000256" key="2">
    <source>
        <dbReference type="SAM" id="SignalP"/>
    </source>
</evidence>
<feature type="chain" id="PRO_5047196538" description="NlpC/P60 domain-containing protein" evidence="2">
    <location>
        <begin position="26"/>
        <end position="828"/>
    </location>
</feature>
<accession>A0ABZ2SSJ6</accession>
<protein>
    <recommendedName>
        <fullName evidence="5">NlpC/P60 domain-containing protein</fullName>
    </recommendedName>
</protein>
<dbReference type="RefSeq" id="WP_207940936.1">
    <property type="nucleotide sequence ID" value="NZ_CP147251.1"/>
</dbReference>